<proteinExistence type="predicted"/>
<feature type="region of interest" description="Disordered" evidence="2">
    <location>
        <begin position="70"/>
        <end position="103"/>
    </location>
</feature>
<feature type="coiled-coil region" evidence="1">
    <location>
        <begin position="16"/>
        <end position="43"/>
    </location>
</feature>
<accession>A0AA88RWE2</accession>
<reference evidence="3" key="1">
    <citation type="submission" date="2023-07" db="EMBL/GenBank/DDBJ databases">
        <title>Chromosome-level Genome Assembly of Striped Snakehead (Channa striata).</title>
        <authorList>
            <person name="Liu H."/>
        </authorList>
    </citation>
    <scope>NUCLEOTIDE SEQUENCE</scope>
    <source>
        <strain evidence="3">Gz</strain>
        <tissue evidence="3">Muscle</tissue>
    </source>
</reference>
<organism evidence="3 4">
    <name type="scientific">Channa striata</name>
    <name type="common">Snakehead murrel</name>
    <name type="synonym">Ophicephalus striatus</name>
    <dbReference type="NCBI Taxonomy" id="64152"/>
    <lineage>
        <taxon>Eukaryota</taxon>
        <taxon>Metazoa</taxon>
        <taxon>Chordata</taxon>
        <taxon>Craniata</taxon>
        <taxon>Vertebrata</taxon>
        <taxon>Euteleostomi</taxon>
        <taxon>Actinopterygii</taxon>
        <taxon>Neopterygii</taxon>
        <taxon>Teleostei</taxon>
        <taxon>Neoteleostei</taxon>
        <taxon>Acanthomorphata</taxon>
        <taxon>Anabantaria</taxon>
        <taxon>Anabantiformes</taxon>
        <taxon>Channoidei</taxon>
        <taxon>Channidae</taxon>
        <taxon>Channa</taxon>
    </lineage>
</organism>
<evidence type="ECO:0000313" key="4">
    <source>
        <dbReference type="Proteomes" id="UP001187415"/>
    </source>
</evidence>
<feature type="compositionally biased region" description="Polar residues" evidence="2">
    <location>
        <begin position="71"/>
        <end position="85"/>
    </location>
</feature>
<keyword evidence="4" id="KW-1185">Reference proteome</keyword>
<evidence type="ECO:0000256" key="1">
    <source>
        <dbReference type="SAM" id="Coils"/>
    </source>
</evidence>
<feature type="coiled-coil region" evidence="1">
    <location>
        <begin position="306"/>
        <end position="333"/>
    </location>
</feature>
<evidence type="ECO:0000256" key="2">
    <source>
        <dbReference type="SAM" id="MobiDB-lite"/>
    </source>
</evidence>
<sequence length="419" mass="49289">MTSVRQLREFVTDRLTAAAEEIFREFEKTIAEYQDEIERQRRLLDVVWKPEVKLRRIELLLQQDSKDEEVPTQQQLCNQERNSNLDQEEPEPPQIKREQVELRSSQDVEELFPGQWTETSKIKLPCDVAFKSQIKPCSIELQQLHVYKEEELFYDQQFCNQEKNPHLDQEEPEPPQIKDEQKELCGSQEQEQEQLVLRQGTETFMMIPPHQESDRRKPEQSRDHQFFSPSSAVVENQDQKGSQRVESGSTRNTEPEPKKKCYKNTAEVNNDSARINVELVEEGLSCKAAAMTSVRQLREFVTDRLTAAAEEIFREFEKTIAEYQDEIERQRRLLDVVWKPEVQLHRVVLPHQHVCKEDALTDQQLCDQERNFSLDQEEPSQIKKEEEEVCSSHEGEQLVLKQEIETCMCPNGRYEIDGL</sequence>
<dbReference type="Proteomes" id="UP001187415">
    <property type="component" value="Unassembled WGS sequence"/>
</dbReference>
<comment type="caution">
    <text evidence="3">The sequence shown here is derived from an EMBL/GenBank/DDBJ whole genome shotgun (WGS) entry which is preliminary data.</text>
</comment>
<feature type="compositionally biased region" description="Polar residues" evidence="2">
    <location>
        <begin position="227"/>
        <end position="236"/>
    </location>
</feature>
<feature type="region of interest" description="Disordered" evidence="2">
    <location>
        <begin position="165"/>
        <end position="193"/>
    </location>
</feature>
<feature type="region of interest" description="Disordered" evidence="2">
    <location>
        <begin position="210"/>
        <end position="260"/>
    </location>
</feature>
<dbReference type="AlphaFoldDB" id="A0AA88RWE2"/>
<protein>
    <submittedName>
        <fullName evidence="3">Uncharacterized protein</fullName>
    </submittedName>
</protein>
<evidence type="ECO:0000313" key="3">
    <source>
        <dbReference type="EMBL" id="KAK2822876.1"/>
    </source>
</evidence>
<gene>
    <name evidence="3" type="ORF">Q5P01_022941</name>
</gene>
<name>A0AA88RWE2_CHASR</name>
<feature type="compositionally biased region" description="Basic and acidic residues" evidence="2">
    <location>
        <begin position="94"/>
        <end position="103"/>
    </location>
</feature>
<dbReference type="EMBL" id="JAUPFM010000018">
    <property type="protein sequence ID" value="KAK2822876.1"/>
    <property type="molecule type" value="Genomic_DNA"/>
</dbReference>
<feature type="compositionally biased region" description="Basic and acidic residues" evidence="2">
    <location>
        <begin position="211"/>
        <end position="225"/>
    </location>
</feature>
<keyword evidence="1" id="KW-0175">Coiled coil</keyword>